<dbReference type="PANTHER" id="PTHR10578:SF149">
    <property type="entry name" value="2-HYDROXYACID OXIDASE 2"/>
    <property type="match status" value="1"/>
</dbReference>
<comment type="cofactor">
    <cofactor evidence="1">
        <name>FMN</name>
        <dbReference type="ChEBI" id="CHEBI:58210"/>
    </cofactor>
</comment>
<evidence type="ECO:0000256" key="8">
    <source>
        <dbReference type="PIRSR" id="PIRSR000138-1"/>
    </source>
</evidence>
<accession>A0A2A2JFV5</accession>
<evidence type="ECO:0000313" key="12">
    <source>
        <dbReference type="Proteomes" id="UP000218231"/>
    </source>
</evidence>
<evidence type="ECO:0000256" key="2">
    <source>
        <dbReference type="ARBA" id="ARBA00022630"/>
    </source>
</evidence>
<feature type="binding site" evidence="9">
    <location>
        <position position="105"/>
    </location>
    <ligand>
        <name>FMN</name>
        <dbReference type="ChEBI" id="CHEBI:58210"/>
    </ligand>
</feature>
<evidence type="ECO:0000313" key="11">
    <source>
        <dbReference type="EMBL" id="PAV60501.1"/>
    </source>
</evidence>
<dbReference type="InterPro" id="IPR000262">
    <property type="entry name" value="FMN-dep_DH"/>
</dbReference>
<dbReference type="PROSITE" id="PS51349">
    <property type="entry name" value="FMN_HYDROXY_ACID_DH_2"/>
    <property type="match status" value="1"/>
</dbReference>
<keyword evidence="2 9" id="KW-0285">Flavoprotein</keyword>
<keyword evidence="4" id="KW-0560">Oxidoreductase</keyword>
<dbReference type="GO" id="GO:0005782">
    <property type="term" value="C:peroxisomal matrix"/>
    <property type="evidence" value="ECO:0007669"/>
    <property type="project" value="TreeGrafter"/>
</dbReference>
<feature type="binding site" evidence="9">
    <location>
        <begin position="290"/>
        <end position="294"/>
    </location>
    <ligand>
        <name>FMN</name>
        <dbReference type="ChEBI" id="CHEBI:58210"/>
    </ligand>
</feature>
<reference evidence="11 12" key="1">
    <citation type="journal article" date="2017" name="Curr. Biol.">
        <title>Genome architecture and evolution of a unichromosomal asexual nematode.</title>
        <authorList>
            <person name="Fradin H."/>
            <person name="Zegar C."/>
            <person name="Gutwein M."/>
            <person name="Lucas J."/>
            <person name="Kovtun M."/>
            <person name="Corcoran D."/>
            <person name="Baugh L.R."/>
            <person name="Kiontke K."/>
            <person name="Gunsalus K."/>
            <person name="Fitch D.H."/>
            <person name="Piano F."/>
        </authorList>
    </citation>
    <scope>NUCLEOTIDE SEQUENCE [LARGE SCALE GENOMIC DNA]</scope>
    <source>
        <strain evidence="11">PF1309</strain>
    </source>
</reference>
<dbReference type="AlphaFoldDB" id="A0A2A2JFV5"/>
<feature type="domain" description="FMN hydroxy acid dehydrogenase" evidence="10">
    <location>
        <begin position="1"/>
        <end position="364"/>
    </location>
</feature>
<dbReference type="GO" id="GO:0001561">
    <property type="term" value="P:fatty acid alpha-oxidation"/>
    <property type="evidence" value="ECO:0007669"/>
    <property type="project" value="TreeGrafter"/>
</dbReference>
<comment type="similarity">
    <text evidence="5">Belongs to the FMN-dependent alpha-hydroxy acid dehydrogenase family.</text>
</comment>
<dbReference type="PIRSF" id="PIRSF000138">
    <property type="entry name" value="Al-hdrx_acd_dh"/>
    <property type="match status" value="1"/>
</dbReference>
<dbReference type="GO" id="GO:0010181">
    <property type="term" value="F:FMN binding"/>
    <property type="evidence" value="ECO:0007669"/>
    <property type="project" value="InterPro"/>
</dbReference>
<dbReference type="PROSITE" id="PS00557">
    <property type="entry name" value="FMN_HYDROXY_ACID_DH_1"/>
    <property type="match status" value="1"/>
</dbReference>
<dbReference type="STRING" id="2018661.A0A2A2JFV5"/>
<feature type="binding site" evidence="9">
    <location>
        <position position="157"/>
    </location>
    <ligand>
        <name>FMN</name>
        <dbReference type="ChEBI" id="CHEBI:58210"/>
    </ligand>
</feature>
<feature type="binding site" evidence="9">
    <location>
        <position position="257"/>
    </location>
    <ligand>
        <name>FMN</name>
        <dbReference type="ChEBI" id="CHEBI:58210"/>
    </ligand>
</feature>
<dbReference type="InterPro" id="IPR037396">
    <property type="entry name" value="FMN_HAD"/>
</dbReference>
<evidence type="ECO:0000256" key="3">
    <source>
        <dbReference type="ARBA" id="ARBA00022643"/>
    </source>
</evidence>
<gene>
    <name evidence="11" type="ORF">WR25_25515</name>
</gene>
<keyword evidence="12" id="KW-1185">Reference proteome</keyword>
<protein>
    <recommendedName>
        <fullName evidence="10">FMN hydroxy acid dehydrogenase domain-containing protein</fullName>
    </recommendedName>
</protein>
<sequence length="370" mass="40997">MYLTLDDYRKESVNRLTKMARDYYEAGSDTESSLRRNEAAFRRLLVIPRCLRDVSQIDCQTDWLNTVVKIPIGVAPSAFQKMAHPQGELATTRGASQAGALMILSSWSTTAVGEVTNEASRYGGHVWFQLYVYRDREVTKYLIEQAEKAGVKALVLTVDTPVLGRRLADQRNNFKLPEHLGFANIPKSDKRQQMAEVEQGHSGLLDYVKHQIDPSLSWQTLKWIKTKTSLPIIVKGVMRPEDALLAIEHGASGIVVSNHGGRQMDSTAATIEVLPSIIRAVNKKIPVFVDGGIRSGQDALKAVALGATGVFIGRPILWALSVEGASGVKRALNIMQQEFAEGMRLVGCRSIKELQEDKNLIVHENNVHKL</sequence>
<dbReference type="PANTHER" id="PTHR10578">
    <property type="entry name" value="S -2-HYDROXY-ACID OXIDASE-RELATED"/>
    <property type="match status" value="1"/>
</dbReference>
<dbReference type="InterPro" id="IPR012133">
    <property type="entry name" value="Alpha-hydoxy_acid_DH_FMN"/>
</dbReference>
<dbReference type="FunFam" id="3.20.20.70:FF:000029">
    <property type="entry name" value="L-lactate dehydrogenase"/>
    <property type="match status" value="1"/>
</dbReference>
<keyword evidence="3 9" id="KW-0288">FMN</keyword>
<dbReference type="InterPro" id="IPR008259">
    <property type="entry name" value="FMN_hydac_DH_AS"/>
</dbReference>
<feature type="binding site" evidence="9">
    <location>
        <position position="129"/>
    </location>
    <ligand>
        <name>FMN</name>
        <dbReference type="ChEBI" id="CHEBI:58210"/>
    </ligand>
</feature>
<dbReference type="EMBL" id="LIAE01010465">
    <property type="protein sequence ID" value="PAV60501.1"/>
    <property type="molecule type" value="Genomic_DNA"/>
</dbReference>
<organism evidence="11 12">
    <name type="scientific">Diploscapter pachys</name>
    <dbReference type="NCBI Taxonomy" id="2018661"/>
    <lineage>
        <taxon>Eukaryota</taxon>
        <taxon>Metazoa</taxon>
        <taxon>Ecdysozoa</taxon>
        <taxon>Nematoda</taxon>
        <taxon>Chromadorea</taxon>
        <taxon>Rhabditida</taxon>
        <taxon>Rhabditina</taxon>
        <taxon>Rhabditomorpha</taxon>
        <taxon>Rhabditoidea</taxon>
        <taxon>Rhabditidae</taxon>
        <taxon>Diploscapter</taxon>
    </lineage>
</organism>
<evidence type="ECO:0000256" key="7">
    <source>
        <dbReference type="ARBA" id="ARBA00029327"/>
    </source>
</evidence>
<feature type="binding site" evidence="9">
    <location>
        <position position="235"/>
    </location>
    <ligand>
        <name>FMN</name>
        <dbReference type="ChEBI" id="CHEBI:58210"/>
    </ligand>
</feature>
<feature type="binding site" evidence="9">
    <location>
        <position position="131"/>
    </location>
    <ligand>
        <name>glyoxylate</name>
        <dbReference type="ChEBI" id="CHEBI:36655"/>
    </ligand>
</feature>
<evidence type="ECO:0000256" key="5">
    <source>
        <dbReference type="ARBA" id="ARBA00024042"/>
    </source>
</evidence>
<feature type="binding site" evidence="9">
    <location>
        <position position="259"/>
    </location>
    <ligand>
        <name>glyoxylate</name>
        <dbReference type="ChEBI" id="CHEBI:36655"/>
    </ligand>
</feature>
<feature type="binding site" evidence="9">
    <location>
        <begin position="76"/>
        <end position="78"/>
    </location>
    <ligand>
        <name>FMN</name>
        <dbReference type="ChEBI" id="CHEBI:58210"/>
    </ligand>
</feature>
<evidence type="ECO:0000259" key="10">
    <source>
        <dbReference type="PROSITE" id="PS51349"/>
    </source>
</evidence>
<evidence type="ECO:0000256" key="6">
    <source>
        <dbReference type="ARBA" id="ARBA00029325"/>
    </source>
</evidence>
<dbReference type="Proteomes" id="UP000218231">
    <property type="component" value="Unassembled WGS sequence"/>
</dbReference>
<name>A0A2A2JFV5_9BILA</name>
<dbReference type="OrthoDB" id="25826at2759"/>
<comment type="catalytic activity">
    <reaction evidence="6">
        <text>a (2S)-2-hydroxycarboxylate + O2 = a 2-oxocarboxylate + H2O2</text>
        <dbReference type="Rhea" id="RHEA:16789"/>
        <dbReference type="ChEBI" id="CHEBI:15379"/>
        <dbReference type="ChEBI" id="CHEBI:16240"/>
        <dbReference type="ChEBI" id="CHEBI:35179"/>
        <dbReference type="ChEBI" id="CHEBI:58123"/>
        <dbReference type="EC" id="1.1.3.15"/>
    </reaction>
    <physiologicalReaction direction="left-to-right" evidence="6">
        <dbReference type="Rhea" id="RHEA:16790"/>
    </physiologicalReaction>
</comment>
<evidence type="ECO:0000256" key="4">
    <source>
        <dbReference type="ARBA" id="ARBA00023002"/>
    </source>
</evidence>
<feature type="binding site" evidence="9">
    <location>
        <begin position="313"/>
        <end position="314"/>
    </location>
    <ligand>
        <name>FMN</name>
        <dbReference type="ChEBI" id="CHEBI:58210"/>
    </ligand>
</feature>
<proteinExistence type="inferred from homology"/>
<comment type="catalytic activity">
    <reaction evidence="7">
        <text>2-hydroxyoctanoate + O2 = 2-oxooctanoate + H2O2</text>
        <dbReference type="Rhea" id="RHEA:67940"/>
        <dbReference type="ChEBI" id="CHEBI:15379"/>
        <dbReference type="ChEBI" id="CHEBI:16240"/>
        <dbReference type="ChEBI" id="CHEBI:133514"/>
        <dbReference type="ChEBI" id="CHEBI:176689"/>
    </reaction>
    <physiologicalReaction direction="left-to-right" evidence="7">
        <dbReference type="Rhea" id="RHEA:67941"/>
    </physiologicalReaction>
</comment>
<feature type="binding site" evidence="9">
    <location>
        <position position="23"/>
    </location>
    <ligand>
        <name>glyoxylate</name>
        <dbReference type="ChEBI" id="CHEBI:36655"/>
    </ligand>
</feature>
<evidence type="ECO:0000256" key="1">
    <source>
        <dbReference type="ARBA" id="ARBA00001917"/>
    </source>
</evidence>
<comment type="caution">
    <text evidence="11">The sequence shown here is derived from an EMBL/GenBank/DDBJ whole genome shotgun (WGS) entry which is preliminary data.</text>
</comment>
<feature type="active site" description="Proton acceptor" evidence="8">
    <location>
        <position position="259"/>
    </location>
</feature>
<dbReference type="GO" id="GO:0003973">
    <property type="term" value="F:(S)-2-hydroxy-acid oxidase activity"/>
    <property type="evidence" value="ECO:0007669"/>
    <property type="project" value="UniProtKB-EC"/>
</dbReference>
<dbReference type="CDD" id="cd02809">
    <property type="entry name" value="alpha_hydroxyacid_oxid_FMN"/>
    <property type="match status" value="1"/>
</dbReference>
<feature type="binding site" evidence="9">
    <location>
        <position position="166"/>
    </location>
    <ligand>
        <name>glyoxylate</name>
        <dbReference type="ChEBI" id="CHEBI:36655"/>
    </ligand>
</feature>
<dbReference type="SUPFAM" id="SSF51395">
    <property type="entry name" value="FMN-linked oxidoreductases"/>
    <property type="match status" value="1"/>
</dbReference>
<dbReference type="Gene3D" id="3.20.20.70">
    <property type="entry name" value="Aldolase class I"/>
    <property type="match status" value="1"/>
</dbReference>
<evidence type="ECO:0000256" key="9">
    <source>
        <dbReference type="PIRSR" id="PIRSR000138-2"/>
    </source>
</evidence>
<dbReference type="InterPro" id="IPR013785">
    <property type="entry name" value="Aldolase_TIM"/>
</dbReference>
<feature type="binding site" evidence="9">
    <location>
        <position position="262"/>
    </location>
    <ligand>
        <name>glyoxylate</name>
        <dbReference type="ChEBI" id="CHEBI:36655"/>
    </ligand>
</feature>
<dbReference type="Pfam" id="PF01070">
    <property type="entry name" value="FMN_dh"/>
    <property type="match status" value="1"/>
</dbReference>